<dbReference type="PANTHER" id="PTHR31637:SF0">
    <property type="entry name" value="2,3-BISPHOSPHOGLYCERATE-INDEPENDENT PHOSPHOGLYCERATE MUTASE"/>
    <property type="match status" value="1"/>
</dbReference>
<keyword evidence="5 10" id="KW-0479">Metal-binding</keyword>
<dbReference type="InterPro" id="IPR005995">
    <property type="entry name" value="Pgm_bpd_ind"/>
</dbReference>
<feature type="binding site" evidence="10 13">
    <location>
        <position position="469"/>
    </location>
    <ligand>
        <name>Mn(2+)</name>
        <dbReference type="ChEBI" id="CHEBI:29035"/>
        <label>1</label>
    </ligand>
</feature>
<feature type="binding site" evidence="10 13">
    <location>
        <position position="409"/>
    </location>
    <ligand>
        <name>Mn(2+)</name>
        <dbReference type="ChEBI" id="CHEBI:29035"/>
        <label>1</label>
    </ligand>
</feature>
<evidence type="ECO:0000256" key="6">
    <source>
        <dbReference type="ARBA" id="ARBA00023152"/>
    </source>
</evidence>
<dbReference type="InterPro" id="IPR006124">
    <property type="entry name" value="Metalloenzyme"/>
</dbReference>
<comment type="cofactor">
    <cofactor evidence="10">
        <name>Mn(2+)</name>
        <dbReference type="ChEBI" id="CHEBI:29035"/>
    </cofactor>
    <text evidence="10">Binds 2 manganese ions per subunit.</text>
</comment>
<comment type="subunit">
    <text evidence="10">Monomer.</text>
</comment>
<dbReference type="GO" id="GO:0006007">
    <property type="term" value="P:glucose catabolic process"/>
    <property type="evidence" value="ECO:0007669"/>
    <property type="project" value="InterPro"/>
</dbReference>
<dbReference type="InterPro" id="IPR036646">
    <property type="entry name" value="PGAM_B_sf"/>
</dbReference>
<accession>A0A2M6KA76</accession>
<dbReference type="PIRSF" id="PIRSF001492">
    <property type="entry name" value="IPGAM"/>
    <property type="match status" value="1"/>
</dbReference>
<dbReference type="Gene3D" id="3.40.720.10">
    <property type="entry name" value="Alkaline Phosphatase, subunit A"/>
    <property type="match status" value="1"/>
</dbReference>
<sequence length="532" mass="58612">MEKTVNTIKKPRPVVLVVLDGWGITQPYSGNAISQANTAVFNELAARYPSMTLRASGEAVGLPWGEMGNSEVGHLNLGLGRIVYQDLPRIHKAISDNTFAKNPALIGAIDHAKKNNSKLHLLGLVSDGGVHSSIDHLQALLSLAKEKKIKEVYIHAILDGRDTPYNSGINYIKKIERFISEYGLGKIATISGRLYAMDRNNAWDKIAKAYLAMTEGKGNVSEDPVKALDESYSKKIYDEEFLPTVIVEAGKPVAKVEKGDSLIFFNFRADRARQITKAFVLPGFEKIPSRQYLEDLFFVCFTEYEKNLPVEVAFGPEEITNTLGEVISNRKLRQLRIAETEKYAHVTYFFNGGREEKMPNEDHILVSSPQVASYDLQPEMSAPEIAKKLLGFINDDIYDFILVNFANPDMVGHTGNLKATIKAVEVADSKLGKIAKAVLNKGGCLLVTADHGNAEEMFNMQTGVIHKEHTTNPVPLIIVGEQFEGKTIGFQEAPGSDLSLVQPQGILSDVAPTILKIMGVDKPKEMTGRSLI</sequence>
<evidence type="ECO:0000256" key="7">
    <source>
        <dbReference type="ARBA" id="ARBA00023211"/>
    </source>
</evidence>
<feature type="binding site" evidence="10 12">
    <location>
        <begin position="268"/>
        <end position="271"/>
    </location>
    <ligand>
        <name>substrate</name>
    </ligand>
</feature>
<dbReference type="Gene3D" id="3.40.1450.10">
    <property type="entry name" value="BPG-independent phosphoglycerate mutase, domain B"/>
    <property type="match status" value="1"/>
</dbReference>
<feature type="binding site" evidence="10 12">
    <location>
        <position position="193"/>
    </location>
    <ligand>
        <name>substrate</name>
    </ligand>
</feature>
<dbReference type="GO" id="GO:0030145">
    <property type="term" value="F:manganese ion binding"/>
    <property type="evidence" value="ECO:0007669"/>
    <property type="project" value="UniProtKB-UniRule"/>
</dbReference>
<dbReference type="GO" id="GO:0006096">
    <property type="term" value="P:glycolytic process"/>
    <property type="evidence" value="ECO:0007669"/>
    <property type="project" value="UniProtKB-UniRule"/>
</dbReference>
<name>A0A2M6KA76_9BACT</name>
<evidence type="ECO:0000256" key="8">
    <source>
        <dbReference type="ARBA" id="ARBA00023235"/>
    </source>
</evidence>
<dbReference type="SUPFAM" id="SSF64158">
    <property type="entry name" value="2,3-Bisphosphoglycerate-independent phosphoglycerate mutase, substrate-binding domain"/>
    <property type="match status" value="1"/>
</dbReference>
<dbReference type="CDD" id="cd16010">
    <property type="entry name" value="iPGM"/>
    <property type="match status" value="1"/>
</dbReference>
<evidence type="ECO:0000256" key="9">
    <source>
        <dbReference type="ARBA" id="ARBA00071648"/>
    </source>
</evidence>
<dbReference type="InterPro" id="IPR011258">
    <property type="entry name" value="BPG-indep_PGM_N"/>
</dbReference>
<dbReference type="EC" id="5.4.2.12" evidence="4 10"/>
<evidence type="ECO:0000256" key="12">
    <source>
        <dbReference type="PIRSR" id="PIRSR001492-2"/>
    </source>
</evidence>
<evidence type="ECO:0000256" key="2">
    <source>
        <dbReference type="ARBA" id="ARBA00004798"/>
    </source>
</evidence>
<comment type="function">
    <text evidence="10">Catalyzes the interconversion of 2-phosphoglycerate and 3-phosphoglycerate.</text>
</comment>
<evidence type="ECO:0000313" key="16">
    <source>
        <dbReference type="EMBL" id="PIR14085.1"/>
    </source>
</evidence>
<organism evidence="16 17">
    <name type="scientific">Candidatus Falkowbacteria bacterium CG11_big_fil_rev_8_21_14_0_20_39_10</name>
    <dbReference type="NCBI Taxonomy" id="1974570"/>
    <lineage>
        <taxon>Bacteria</taxon>
        <taxon>Candidatus Falkowiibacteriota</taxon>
    </lineage>
</organism>
<evidence type="ECO:0000259" key="14">
    <source>
        <dbReference type="Pfam" id="PF01676"/>
    </source>
</evidence>
<feature type="binding site" evidence="10 13">
    <location>
        <position position="20"/>
    </location>
    <ligand>
        <name>Mn(2+)</name>
        <dbReference type="ChEBI" id="CHEBI:29035"/>
        <label>2</label>
    </ligand>
</feature>
<dbReference type="PANTHER" id="PTHR31637">
    <property type="entry name" value="2,3-BISPHOSPHOGLYCERATE-INDEPENDENT PHOSPHOGLYCERATE MUTASE"/>
    <property type="match status" value="1"/>
</dbReference>
<feature type="domain" description="Metalloenzyme" evidence="14">
    <location>
        <begin position="13"/>
        <end position="522"/>
    </location>
</feature>
<evidence type="ECO:0000259" key="15">
    <source>
        <dbReference type="Pfam" id="PF06415"/>
    </source>
</evidence>
<dbReference type="GO" id="GO:0004619">
    <property type="term" value="F:phosphoglycerate mutase activity"/>
    <property type="evidence" value="ECO:0007669"/>
    <property type="project" value="UniProtKB-UniRule"/>
</dbReference>
<evidence type="ECO:0000256" key="5">
    <source>
        <dbReference type="ARBA" id="ARBA00022723"/>
    </source>
</evidence>
<evidence type="ECO:0000256" key="1">
    <source>
        <dbReference type="ARBA" id="ARBA00000370"/>
    </source>
</evidence>
<evidence type="ECO:0000313" key="17">
    <source>
        <dbReference type="Proteomes" id="UP000230869"/>
    </source>
</evidence>
<gene>
    <name evidence="10" type="primary">gpmI</name>
    <name evidence="16" type="ORF">COV49_00080</name>
</gene>
<evidence type="ECO:0000256" key="3">
    <source>
        <dbReference type="ARBA" id="ARBA00008819"/>
    </source>
</evidence>
<comment type="catalytic activity">
    <reaction evidence="1 10">
        <text>(2R)-2-phosphoglycerate = (2R)-3-phosphoglycerate</text>
        <dbReference type="Rhea" id="RHEA:15901"/>
        <dbReference type="ChEBI" id="CHEBI:58272"/>
        <dbReference type="ChEBI" id="CHEBI:58289"/>
        <dbReference type="EC" id="5.4.2.12"/>
    </reaction>
</comment>
<dbReference type="Pfam" id="PF01676">
    <property type="entry name" value="Metalloenzyme"/>
    <property type="match status" value="1"/>
</dbReference>
<keyword evidence="7 10" id="KW-0464">Manganese</keyword>
<dbReference type="Pfam" id="PF06415">
    <property type="entry name" value="iPGM_N"/>
    <property type="match status" value="1"/>
</dbReference>
<dbReference type="SUPFAM" id="SSF53649">
    <property type="entry name" value="Alkaline phosphatase-like"/>
    <property type="match status" value="1"/>
</dbReference>
<feature type="binding site" evidence="10 12">
    <location>
        <position position="342"/>
    </location>
    <ligand>
        <name>substrate</name>
    </ligand>
</feature>
<feature type="binding site" evidence="10 13">
    <location>
        <position position="450"/>
    </location>
    <ligand>
        <name>Mn(2+)</name>
        <dbReference type="ChEBI" id="CHEBI:29035"/>
        <label>2</label>
    </ligand>
</feature>
<feature type="binding site" evidence="10 12">
    <location>
        <position position="131"/>
    </location>
    <ligand>
        <name>substrate</name>
    </ligand>
</feature>
<dbReference type="GO" id="GO:0005829">
    <property type="term" value="C:cytosol"/>
    <property type="evidence" value="ECO:0007669"/>
    <property type="project" value="TreeGrafter"/>
</dbReference>
<evidence type="ECO:0000256" key="10">
    <source>
        <dbReference type="HAMAP-Rule" id="MF_01038"/>
    </source>
</evidence>
<protein>
    <recommendedName>
        <fullName evidence="9 10">2,3-bisphosphoglycerate-independent phosphoglycerate mutase</fullName>
        <shortName evidence="10">BPG-independent PGAM</shortName>
        <shortName evidence="10">Phosphoglyceromutase</shortName>
        <shortName evidence="10">iPGM</shortName>
        <ecNumber evidence="4 10">5.4.2.12</ecNumber>
    </recommendedName>
</protein>
<dbReference type="Proteomes" id="UP000230869">
    <property type="component" value="Unassembled WGS sequence"/>
</dbReference>
<proteinExistence type="inferred from homology"/>
<evidence type="ECO:0000256" key="11">
    <source>
        <dbReference type="PIRSR" id="PIRSR001492-1"/>
    </source>
</evidence>
<feature type="domain" description="BPG-independent PGAM N-terminal" evidence="15">
    <location>
        <begin position="90"/>
        <end position="306"/>
    </location>
</feature>
<feature type="binding site" evidence="10 12">
    <location>
        <begin position="161"/>
        <end position="162"/>
    </location>
    <ligand>
        <name>substrate</name>
    </ligand>
</feature>
<dbReference type="FunFam" id="3.40.1450.10:FF:000001">
    <property type="entry name" value="2,3-bisphosphoglycerate-independent phosphoglycerate mutase"/>
    <property type="match status" value="1"/>
</dbReference>
<comment type="caution">
    <text evidence="16">The sequence shown here is derived from an EMBL/GenBank/DDBJ whole genome shotgun (WGS) entry which is preliminary data.</text>
</comment>
<feature type="binding site" evidence="10 13">
    <location>
        <position position="70"/>
    </location>
    <ligand>
        <name>Mn(2+)</name>
        <dbReference type="ChEBI" id="CHEBI:29035"/>
        <label>2</label>
    </ligand>
</feature>
<feature type="active site" description="Phosphoserine intermediate" evidence="10 11">
    <location>
        <position position="70"/>
    </location>
</feature>
<feature type="binding site" evidence="10 12">
    <location>
        <position position="199"/>
    </location>
    <ligand>
        <name>substrate</name>
    </ligand>
</feature>
<dbReference type="UniPathway" id="UPA00109">
    <property type="reaction ID" value="UER00186"/>
</dbReference>
<reference evidence="16 17" key="1">
    <citation type="submission" date="2017-09" db="EMBL/GenBank/DDBJ databases">
        <title>Depth-based differentiation of microbial function through sediment-hosted aquifers and enrichment of novel symbionts in the deep terrestrial subsurface.</title>
        <authorList>
            <person name="Probst A.J."/>
            <person name="Ladd B."/>
            <person name="Jarett J.K."/>
            <person name="Geller-Mcgrath D.E."/>
            <person name="Sieber C.M."/>
            <person name="Emerson J.B."/>
            <person name="Anantharaman K."/>
            <person name="Thomas B.C."/>
            <person name="Malmstrom R."/>
            <person name="Stieglmeier M."/>
            <person name="Klingl A."/>
            <person name="Woyke T."/>
            <person name="Ryan C.M."/>
            <person name="Banfield J.F."/>
        </authorList>
    </citation>
    <scope>NUCLEOTIDE SEQUENCE [LARGE SCALE GENOMIC DNA]</scope>
    <source>
        <strain evidence="16">CG11_big_fil_rev_8_21_14_0_20_39_10</strain>
    </source>
</reference>
<dbReference type="NCBIfam" id="TIGR01307">
    <property type="entry name" value="pgm_bpd_ind"/>
    <property type="match status" value="1"/>
</dbReference>
<dbReference type="InterPro" id="IPR017850">
    <property type="entry name" value="Alkaline_phosphatase_core_sf"/>
</dbReference>
<feature type="binding site" evidence="10 13">
    <location>
        <position position="451"/>
    </location>
    <ligand>
        <name>Mn(2+)</name>
        <dbReference type="ChEBI" id="CHEBI:29035"/>
        <label>2</label>
    </ligand>
</feature>
<dbReference type="EMBL" id="PCWW01000002">
    <property type="protein sequence ID" value="PIR14085.1"/>
    <property type="molecule type" value="Genomic_DNA"/>
</dbReference>
<evidence type="ECO:0000256" key="4">
    <source>
        <dbReference type="ARBA" id="ARBA00012026"/>
    </source>
</evidence>
<dbReference type="HAMAP" id="MF_01038">
    <property type="entry name" value="GpmI"/>
    <property type="match status" value="1"/>
</dbReference>
<dbReference type="AlphaFoldDB" id="A0A2M6KA76"/>
<keyword evidence="8 10" id="KW-0413">Isomerase</keyword>
<comment type="similarity">
    <text evidence="3 10">Belongs to the BPG-independent phosphoglycerate mutase family.</text>
</comment>
<feature type="binding site" evidence="10 13">
    <location>
        <position position="413"/>
    </location>
    <ligand>
        <name>Mn(2+)</name>
        <dbReference type="ChEBI" id="CHEBI:29035"/>
        <label>1</label>
    </ligand>
</feature>
<comment type="pathway">
    <text evidence="2 10">Carbohydrate degradation; glycolysis; pyruvate from D-glyceraldehyde 3-phosphate: step 3/5.</text>
</comment>
<evidence type="ECO:0000256" key="13">
    <source>
        <dbReference type="PIRSR" id="PIRSR001492-3"/>
    </source>
</evidence>
<keyword evidence="6 10" id="KW-0324">Glycolysis</keyword>